<accession>A0A0F5VC86</accession>
<organism evidence="2 3">
    <name type="scientific">Photobacterium halotolerans</name>
    <dbReference type="NCBI Taxonomy" id="265726"/>
    <lineage>
        <taxon>Bacteria</taxon>
        <taxon>Pseudomonadati</taxon>
        <taxon>Pseudomonadota</taxon>
        <taxon>Gammaproteobacteria</taxon>
        <taxon>Vibrionales</taxon>
        <taxon>Vibrionaceae</taxon>
        <taxon>Photobacterium</taxon>
    </lineage>
</organism>
<dbReference type="Gene3D" id="3.10.450.50">
    <property type="match status" value="1"/>
</dbReference>
<dbReference type="Pfam" id="PF12680">
    <property type="entry name" value="SnoaL_2"/>
    <property type="match status" value="1"/>
</dbReference>
<evidence type="ECO:0000313" key="3">
    <source>
        <dbReference type="Proteomes" id="UP000033633"/>
    </source>
</evidence>
<protein>
    <submittedName>
        <fullName evidence="2">Transcriptional regulator</fullName>
    </submittedName>
</protein>
<keyword evidence="3" id="KW-1185">Reference proteome</keyword>
<dbReference type="AlphaFoldDB" id="A0A0F5VC86"/>
<comment type="caution">
    <text evidence="2">The sequence shown here is derived from an EMBL/GenBank/DDBJ whole genome shotgun (WGS) entry which is preliminary data.</text>
</comment>
<dbReference type="EMBL" id="JWYV01000009">
    <property type="protein sequence ID" value="KKC99687.1"/>
    <property type="molecule type" value="Genomic_DNA"/>
</dbReference>
<dbReference type="InterPro" id="IPR037401">
    <property type="entry name" value="SnoaL-like"/>
</dbReference>
<sequence length="143" mass="16368">MTGVQLPVMDRFIRVYSDLGKDNLASLESLYHPDVVFEDPAHLVEGWPALEAYFRRLFTNVTQCTFTIEESMGDTHQGYVVWTMTFAHPKLSKGEPRTVKGCSHLSFQDNRVIQHRDYFDLGEMLYEAIPVLGRVVKMIKAGL</sequence>
<dbReference type="OrthoDB" id="1115105at2"/>
<dbReference type="PATRIC" id="fig|265726.11.peg.4526"/>
<dbReference type="STRING" id="265726.KY46_11785"/>
<name>A0A0F5VC86_9GAMM</name>
<evidence type="ECO:0000259" key="1">
    <source>
        <dbReference type="Pfam" id="PF12680"/>
    </source>
</evidence>
<feature type="domain" description="SnoaL-like" evidence="1">
    <location>
        <begin position="14"/>
        <end position="115"/>
    </location>
</feature>
<gene>
    <name evidence="2" type="ORF">KY46_11785</name>
</gene>
<dbReference type="InterPro" id="IPR032710">
    <property type="entry name" value="NTF2-like_dom_sf"/>
</dbReference>
<reference evidence="2 3" key="1">
    <citation type="submission" date="2014-12" db="EMBL/GenBank/DDBJ databases">
        <title>Mercury Reductase activity and rhizosphere competence traits in the genome of root associated Photobacterium halotolerans MELD1.</title>
        <authorList>
            <person name="Mathew D.C."/>
            <person name="Huang C.-C."/>
        </authorList>
    </citation>
    <scope>NUCLEOTIDE SEQUENCE [LARGE SCALE GENOMIC DNA]</scope>
    <source>
        <strain evidence="2 3">MELD1</strain>
    </source>
</reference>
<dbReference type="Proteomes" id="UP000033633">
    <property type="component" value="Unassembled WGS sequence"/>
</dbReference>
<dbReference type="SUPFAM" id="SSF54427">
    <property type="entry name" value="NTF2-like"/>
    <property type="match status" value="1"/>
</dbReference>
<proteinExistence type="predicted"/>
<evidence type="ECO:0000313" key="2">
    <source>
        <dbReference type="EMBL" id="KKC99687.1"/>
    </source>
</evidence>